<dbReference type="EMBL" id="BAAABU010000004">
    <property type="protein sequence ID" value="GAA0224309.1"/>
    <property type="molecule type" value="Genomic_DNA"/>
</dbReference>
<comment type="caution">
    <text evidence="1">The sequence shown here is derived from an EMBL/GenBank/DDBJ whole genome shotgun (WGS) entry which is preliminary data.</text>
</comment>
<protein>
    <recommendedName>
        <fullName evidence="3">Secreted protein</fullName>
    </recommendedName>
</protein>
<evidence type="ECO:0000313" key="2">
    <source>
        <dbReference type="Proteomes" id="UP001500416"/>
    </source>
</evidence>
<proteinExistence type="predicted"/>
<dbReference type="Proteomes" id="UP001500416">
    <property type="component" value="Unassembled WGS sequence"/>
</dbReference>
<sequence length="102" mass="10588">MWRIPRGGGSIIIAGATPAPCAASAEVTPNHPIHAESDHVVGCEPGHFGSGRIFGANRSGAAVRIENRPESPAHWDNNVHLGPMGDCANAVRSFPGHKTCAC</sequence>
<accession>A0ABN0TKX2</accession>
<name>A0ABN0TKX2_9PSEU</name>
<evidence type="ECO:0008006" key="3">
    <source>
        <dbReference type="Google" id="ProtNLM"/>
    </source>
</evidence>
<organism evidence="1 2">
    <name type="scientific">Saccharothrix mutabilis subsp. mutabilis</name>
    <dbReference type="NCBI Taxonomy" id="66855"/>
    <lineage>
        <taxon>Bacteria</taxon>
        <taxon>Bacillati</taxon>
        <taxon>Actinomycetota</taxon>
        <taxon>Actinomycetes</taxon>
        <taxon>Pseudonocardiales</taxon>
        <taxon>Pseudonocardiaceae</taxon>
        <taxon>Saccharothrix</taxon>
    </lineage>
</organism>
<keyword evidence="2" id="KW-1185">Reference proteome</keyword>
<reference evidence="1 2" key="1">
    <citation type="journal article" date="2019" name="Int. J. Syst. Evol. Microbiol.">
        <title>The Global Catalogue of Microorganisms (GCM) 10K type strain sequencing project: providing services to taxonomists for standard genome sequencing and annotation.</title>
        <authorList>
            <consortium name="The Broad Institute Genomics Platform"/>
            <consortium name="The Broad Institute Genome Sequencing Center for Infectious Disease"/>
            <person name="Wu L."/>
            <person name="Ma J."/>
        </authorList>
    </citation>
    <scope>NUCLEOTIDE SEQUENCE [LARGE SCALE GENOMIC DNA]</scope>
    <source>
        <strain evidence="1 2">JCM 3380</strain>
    </source>
</reference>
<gene>
    <name evidence="1" type="ORF">GCM10010492_23090</name>
</gene>
<evidence type="ECO:0000313" key="1">
    <source>
        <dbReference type="EMBL" id="GAA0224309.1"/>
    </source>
</evidence>